<dbReference type="EMBL" id="CM001879">
    <property type="protein sequence ID" value="EOX94069.1"/>
    <property type="molecule type" value="Genomic_DNA"/>
</dbReference>
<keyword evidence="2" id="KW-1185">Reference proteome</keyword>
<proteinExistence type="predicted"/>
<dbReference type="Proteomes" id="UP000026915">
    <property type="component" value="Chromosome 1"/>
</dbReference>
<name>A0A061DMM3_THECC</name>
<dbReference type="AlphaFoldDB" id="A0A061DMM3"/>
<organism evidence="1 2">
    <name type="scientific">Theobroma cacao</name>
    <name type="common">Cacao</name>
    <name type="synonym">Cocoa</name>
    <dbReference type="NCBI Taxonomy" id="3641"/>
    <lineage>
        <taxon>Eukaryota</taxon>
        <taxon>Viridiplantae</taxon>
        <taxon>Streptophyta</taxon>
        <taxon>Embryophyta</taxon>
        <taxon>Tracheophyta</taxon>
        <taxon>Spermatophyta</taxon>
        <taxon>Magnoliopsida</taxon>
        <taxon>eudicotyledons</taxon>
        <taxon>Gunneridae</taxon>
        <taxon>Pentapetalae</taxon>
        <taxon>rosids</taxon>
        <taxon>malvids</taxon>
        <taxon>Malvales</taxon>
        <taxon>Malvaceae</taxon>
        <taxon>Byttnerioideae</taxon>
        <taxon>Theobroma</taxon>
    </lineage>
</organism>
<dbReference type="HOGENOM" id="CLU_2175626_0_0_1"/>
<evidence type="ECO:0000313" key="2">
    <source>
        <dbReference type="Proteomes" id="UP000026915"/>
    </source>
</evidence>
<protein>
    <submittedName>
        <fullName evidence="1">Uncharacterized protein</fullName>
    </submittedName>
</protein>
<accession>A0A061DMM3</accession>
<evidence type="ECO:0000313" key="1">
    <source>
        <dbReference type="EMBL" id="EOX94069.1"/>
    </source>
</evidence>
<reference evidence="1 2" key="1">
    <citation type="journal article" date="2013" name="Genome Biol.">
        <title>The genome sequence of the most widely cultivated cacao type and its use to identify candidate genes regulating pod color.</title>
        <authorList>
            <person name="Motamayor J.C."/>
            <person name="Mockaitis K."/>
            <person name="Schmutz J."/>
            <person name="Haiminen N."/>
            <person name="Iii D.L."/>
            <person name="Cornejo O."/>
            <person name="Findley S.D."/>
            <person name="Zheng P."/>
            <person name="Utro F."/>
            <person name="Royaert S."/>
            <person name="Saski C."/>
            <person name="Jenkins J."/>
            <person name="Podicheti R."/>
            <person name="Zhao M."/>
            <person name="Scheffler B.E."/>
            <person name="Stack J.C."/>
            <person name="Feltus F.A."/>
            <person name="Mustiga G.M."/>
            <person name="Amores F."/>
            <person name="Phillips W."/>
            <person name="Marelli J.P."/>
            <person name="May G.D."/>
            <person name="Shapiro H."/>
            <person name="Ma J."/>
            <person name="Bustamante C.D."/>
            <person name="Schnell R.J."/>
            <person name="Main D."/>
            <person name="Gilbert D."/>
            <person name="Parida L."/>
            <person name="Kuhn D.N."/>
        </authorList>
    </citation>
    <scope>NUCLEOTIDE SEQUENCE [LARGE SCALE GENOMIC DNA]</scope>
    <source>
        <strain evidence="2">cv. Matina 1-6</strain>
    </source>
</reference>
<sequence length="110" mass="11854">MGKFQWTGLLEGHALADSVGCPGPTCHRIGISQVCNHRRVWSTVDSGLTGLSSQACLGLNGSFPKVSNVGNDREGSLQGWYQSPRFSRVLGYCCVKQRSSGVDVKSCYSQ</sequence>
<dbReference type="Gramene" id="EOX94069">
    <property type="protein sequence ID" value="EOX94069"/>
    <property type="gene ID" value="TCM_003153"/>
</dbReference>
<dbReference type="InParanoid" id="A0A061DMM3"/>
<gene>
    <name evidence="1" type="ORF">TCM_003153</name>
</gene>